<dbReference type="GO" id="GO:0016747">
    <property type="term" value="F:acyltransferase activity, transferring groups other than amino-acyl groups"/>
    <property type="evidence" value="ECO:0007669"/>
    <property type="project" value="InterPro"/>
</dbReference>
<evidence type="ECO:0000313" key="3">
    <source>
        <dbReference type="Proteomes" id="UP000321769"/>
    </source>
</evidence>
<gene>
    <name evidence="2" type="ORF">AFL01nite_18470</name>
</gene>
<evidence type="ECO:0000259" key="1">
    <source>
        <dbReference type="PROSITE" id="PS51186"/>
    </source>
</evidence>
<accession>A0A512HVS3</accession>
<evidence type="ECO:0000313" key="2">
    <source>
        <dbReference type="EMBL" id="GEO89520.1"/>
    </source>
</evidence>
<name>A0A512HVS3_9ACTN</name>
<dbReference type="InterPro" id="IPR051531">
    <property type="entry name" value="N-acetyltransferase"/>
</dbReference>
<dbReference type="EMBL" id="BJZQ01000008">
    <property type="protein sequence ID" value="GEO89520.1"/>
    <property type="molecule type" value="Genomic_DNA"/>
</dbReference>
<dbReference type="PROSITE" id="PS51186">
    <property type="entry name" value="GNAT"/>
    <property type="match status" value="1"/>
</dbReference>
<comment type="caution">
    <text evidence="2">The sequence shown here is derived from an EMBL/GenBank/DDBJ whole genome shotgun (WGS) entry which is preliminary data.</text>
</comment>
<dbReference type="Proteomes" id="UP000321769">
    <property type="component" value="Unassembled WGS sequence"/>
</dbReference>
<sequence length="185" mass="20377">MAELQTERLILRRWRESDRELFAALNTDPEVMEHFPAALDRAASDAMVERITAHLDAHGWGLWAVETDDGRFAGFTGLNPVPPTVAALVSGNPTVEVGWRLARWAWGHGYATEAATAAVRHGFDVLGLDEIVSFTAAGNLRSRAVMERLGLTRDPADDFDHPAVPPDSPLRHHVLYRLTCSETGN</sequence>
<dbReference type="InterPro" id="IPR016181">
    <property type="entry name" value="Acyl_CoA_acyltransferase"/>
</dbReference>
<organism evidence="2 3">
    <name type="scientific">Aeromicrobium flavum</name>
    <dbReference type="NCBI Taxonomy" id="416568"/>
    <lineage>
        <taxon>Bacteria</taxon>
        <taxon>Bacillati</taxon>
        <taxon>Actinomycetota</taxon>
        <taxon>Actinomycetes</taxon>
        <taxon>Propionibacteriales</taxon>
        <taxon>Nocardioidaceae</taxon>
        <taxon>Aeromicrobium</taxon>
    </lineage>
</organism>
<protein>
    <submittedName>
        <fullName evidence="2">N-acetyltransferase</fullName>
    </submittedName>
</protein>
<dbReference type="SUPFAM" id="SSF55729">
    <property type="entry name" value="Acyl-CoA N-acyltransferases (Nat)"/>
    <property type="match status" value="1"/>
</dbReference>
<reference evidence="2 3" key="1">
    <citation type="submission" date="2019-07" db="EMBL/GenBank/DDBJ databases">
        <title>Whole genome shotgun sequence of Aeromicrobium flavum NBRC 107625.</title>
        <authorList>
            <person name="Hosoyama A."/>
            <person name="Uohara A."/>
            <person name="Ohji S."/>
            <person name="Ichikawa N."/>
        </authorList>
    </citation>
    <scope>NUCLEOTIDE SEQUENCE [LARGE SCALE GENOMIC DNA]</scope>
    <source>
        <strain evidence="2 3">NBRC 107625</strain>
    </source>
</reference>
<dbReference type="AlphaFoldDB" id="A0A512HVS3"/>
<dbReference type="PANTHER" id="PTHR43792:SF1">
    <property type="entry name" value="N-ACETYLTRANSFERASE DOMAIN-CONTAINING PROTEIN"/>
    <property type="match status" value="1"/>
</dbReference>
<dbReference type="InterPro" id="IPR000182">
    <property type="entry name" value="GNAT_dom"/>
</dbReference>
<dbReference type="Pfam" id="PF13302">
    <property type="entry name" value="Acetyltransf_3"/>
    <property type="match status" value="1"/>
</dbReference>
<dbReference type="RefSeq" id="WP_146827398.1">
    <property type="nucleotide sequence ID" value="NZ_BAAAYQ010000001.1"/>
</dbReference>
<keyword evidence="2" id="KW-0808">Transferase</keyword>
<proteinExistence type="predicted"/>
<dbReference type="Gene3D" id="3.40.630.30">
    <property type="match status" value="1"/>
</dbReference>
<dbReference type="PANTHER" id="PTHR43792">
    <property type="entry name" value="GNAT FAMILY, PUTATIVE (AFU_ORTHOLOGUE AFUA_3G00765)-RELATED-RELATED"/>
    <property type="match status" value="1"/>
</dbReference>
<keyword evidence="3" id="KW-1185">Reference proteome</keyword>
<feature type="domain" description="N-acetyltransferase" evidence="1">
    <location>
        <begin position="9"/>
        <end position="181"/>
    </location>
</feature>
<dbReference type="OrthoDB" id="3533156at2"/>